<dbReference type="SUPFAM" id="SSF57492">
    <property type="entry name" value="Trefoil"/>
    <property type="match status" value="1"/>
</dbReference>
<comment type="caution">
    <text evidence="12">Lacks conserved residue(s) required for the propagation of feature annotation.</text>
</comment>
<keyword evidence="9" id="KW-0333">Golgi apparatus</keyword>
<dbReference type="GO" id="GO:0016758">
    <property type="term" value="F:hexosyltransferase activity"/>
    <property type="evidence" value="ECO:0007669"/>
    <property type="project" value="InterPro"/>
</dbReference>
<evidence type="ECO:0000256" key="2">
    <source>
        <dbReference type="ARBA" id="ARBA00004922"/>
    </source>
</evidence>
<feature type="domain" description="P-type" evidence="14">
    <location>
        <begin position="663"/>
        <end position="706"/>
    </location>
</feature>
<sequence length="970" mass="109625">MAKASQKILVTFFACTGLAYTLYVLAQTCEVLTSNKVPRIVHFVFGFADDGAESEFGLLQFCAVKAAHDRLRPEKILMHVLHVPKGFWWEQAVPYLKLENIDDVYTMGGKPVDKFAHKADLVRLAALQMYGGIYIDLDVWVLRSFDDLLSEEFVLGEEGPASSVGLSNAVIVAKKNSRFLSRWLNSYVTFDPEKWNVHSIVLPRNLSRDHPDEITVLPHIHFAWPLWDGHGITNLYIDHSCASLNSSFAVHLWSSKVRAYHNGLTYDSLWSHETCFTRMARDILLGGKPFELANKAHKLQTADILLCIPVDDLQASVILASSWVAHARSLGFRVVFFTSNVILVHDEFVTLLGDIRLLQQPRDTPDHDEKAEWKTFAMLKVLSSDFIGYKWYVKIDADTLLRSEKLRHMLASYNPDKPYLLGSTQRFIGFLGTYLNPEVETFQHITYPMGNMYAMSSQLVTEIAPHATECLHSTPHEDKSIAKCAQKYSGCGVTNFGATRYGRKSTFDRNDRDVAAGFHRSNSETVLQDFRYLLPEISPAGISDDGYVTLDTPCGTGVFFPRYFDERGVPAYRDQFCGHVMGKPRLSDPADFRTHAPLTSPNPALDQGMCFYTARECGSLEGNISRTACIRAGCCYDQTREVRCFAKFGPIAVLGSNSSIIAGNCPDASRQNVGEFMCGRTGISTRECLMLGCCYDAEMHSCYRRGSFEFTAVKFPISLDAAREYFDDLLGERALPIPFARWCEELTMNTTGSDRTFRLRVSLSTDGLCVSEATLRADNWIISANPRELTEVFIELDGLAQNFVSSNSAFFDTLAGCNTYLVYDREALDKTGPLPAADFVLYEFYERGYIIRLENDGEALSTGDQLRETLDGKTVEVLQMYRHPPYSLLWESTRKPAPVSVFSWFLCALFLLRSSCIYIKERRKTRCFKLFRIKRSRGSEVNRPQKDPEGIFDMVKTCSRLRELLKKQPM</sequence>
<keyword evidence="7" id="KW-0735">Signal-anchor</keyword>
<comment type="subcellular location">
    <subcellularLocation>
        <location evidence="1">Golgi apparatus membrane</location>
        <topology evidence="1">Single-pass type II membrane protein</topology>
    </subcellularLocation>
</comment>
<dbReference type="PROSITE" id="PS51448">
    <property type="entry name" value="P_TREFOIL_2"/>
    <property type="match status" value="1"/>
</dbReference>
<evidence type="ECO:0000256" key="5">
    <source>
        <dbReference type="ARBA" id="ARBA00022679"/>
    </source>
</evidence>
<dbReference type="Pfam" id="PF04488">
    <property type="entry name" value="Gly_transf_sug"/>
    <property type="match status" value="1"/>
</dbReference>
<dbReference type="EMBL" id="HBEN01001392">
    <property type="protein sequence ID" value="CAD8430842.1"/>
    <property type="molecule type" value="Transcribed_RNA"/>
</dbReference>
<evidence type="ECO:0000256" key="12">
    <source>
        <dbReference type="PROSITE-ProRule" id="PRU00779"/>
    </source>
</evidence>
<accession>A0A7S0GQ75</accession>
<evidence type="ECO:0000256" key="8">
    <source>
        <dbReference type="ARBA" id="ARBA00022989"/>
    </source>
</evidence>
<keyword evidence="4" id="KW-0328">Glycosyltransferase</keyword>
<dbReference type="AlphaFoldDB" id="A0A7S0GQ75"/>
<keyword evidence="11 12" id="KW-1015">Disulfide bond</keyword>
<reference evidence="15" key="1">
    <citation type="submission" date="2021-01" db="EMBL/GenBank/DDBJ databases">
        <authorList>
            <person name="Corre E."/>
            <person name="Pelletier E."/>
            <person name="Niang G."/>
            <person name="Scheremetjew M."/>
            <person name="Finn R."/>
            <person name="Kale V."/>
            <person name="Holt S."/>
            <person name="Cochrane G."/>
            <person name="Meng A."/>
            <person name="Brown T."/>
            <person name="Cohen L."/>
        </authorList>
    </citation>
    <scope>NUCLEOTIDE SEQUENCE</scope>
    <source>
        <strain evidence="15">CCAC1681</strain>
    </source>
</reference>
<evidence type="ECO:0000256" key="11">
    <source>
        <dbReference type="ARBA" id="ARBA00023157"/>
    </source>
</evidence>
<dbReference type="UniPathway" id="UPA00378"/>
<organism evidence="15">
    <name type="scientific">Micromonas pusilla</name>
    <name type="common">Picoplanktonic green alga</name>
    <name type="synonym">Chromulina pusilla</name>
    <dbReference type="NCBI Taxonomy" id="38833"/>
    <lineage>
        <taxon>Eukaryota</taxon>
        <taxon>Viridiplantae</taxon>
        <taxon>Chlorophyta</taxon>
        <taxon>Mamiellophyceae</taxon>
        <taxon>Mamiellales</taxon>
        <taxon>Mamiellaceae</taxon>
        <taxon>Micromonas</taxon>
    </lineage>
</organism>
<dbReference type="Pfam" id="PF01762">
    <property type="entry name" value="Galactosyl_T"/>
    <property type="match status" value="1"/>
</dbReference>
<feature type="transmembrane region" description="Helical" evidence="13">
    <location>
        <begin position="901"/>
        <end position="919"/>
    </location>
</feature>
<feature type="disulfide bond" evidence="12">
    <location>
        <begin position="678"/>
        <end position="693"/>
    </location>
</feature>
<dbReference type="InterPro" id="IPR002659">
    <property type="entry name" value="Glyco_trans_31"/>
</dbReference>
<evidence type="ECO:0000256" key="4">
    <source>
        <dbReference type="ARBA" id="ARBA00022676"/>
    </source>
</evidence>
<dbReference type="InterPro" id="IPR000519">
    <property type="entry name" value="P_trefoil_dom"/>
</dbReference>
<dbReference type="PANTHER" id="PTHR46830:SF2">
    <property type="entry name" value="ALPHA-1,4-N-ACETYLGLUCOSAMINYLTRANSFERASE"/>
    <property type="match status" value="1"/>
</dbReference>
<evidence type="ECO:0000259" key="14">
    <source>
        <dbReference type="PROSITE" id="PS51448"/>
    </source>
</evidence>
<dbReference type="InterPro" id="IPR007577">
    <property type="entry name" value="GlycoTrfase_DXD_sugar-bd_CS"/>
</dbReference>
<comment type="pathway">
    <text evidence="2">Protein modification; protein glycosylation.</text>
</comment>
<keyword evidence="5" id="KW-0808">Transferase</keyword>
<evidence type="ECO:0000313" key="15">
    <source>
        <dbReference type="EMBL" id="CAD8430842.1"/>
    </source>
</evidence>
<evidence type="ECO:0000256" key="3">
    <source>
        <dbReference type="ARBA" id="ARBA00008661"/>
    </source>
</evidence>
<evidence type="ECO:0000256" key="6">
    <source>
        <dbReference type="ARBA" id="ARBA00022692"/>
    </source>
</evidence>
<keyword evidence="8 13" id="KW-1133">Transmembrane helix</keyword>
<evidence type="ECO:0000256" key="1">
    <source>
        <dbReference type="ARBA" id="ARBA00004323"/>
    </source>
</evidence>
<dbReference type="PANTHER" id="PTHR46830">
    <property type="entry name" value="TRANSFERASE, PUTATIVE-RELATED"/>
    <property type="match status" value="1"/>
</dbReference>
<dbReference type="Gene3D" id="3.90.550.20">
    <property type="match status" value="1"/>
</dbReference>
<evidence type="ECO:0000256" key="9">
    <source>
        <dbReference type="ARBA" id="ARBA00023034"/>
    </source>
</evidence>
<dbReference type="SUPFAM" id="SSF53448">
    <property type="entry name" value="Nucleotide-diphospho-sugar transferases"/>
    <property type="match status" value="1"/>
</dbReference>
<keyword evidence="6 13" id="KW-0812">Transmembrane</keyword>
<proteinExistence type="inferred from homology"/>
<dbReference type="Gene3D" id="3.90.550.50">
    <property type="match status" value="1"/>
</dbReference>
<dbReference type="GO" id="GO:0000139">
    <property type="term" value="C:Golgi membrane"/>
    <property type="evidence" value="ECO:0007669"/>
    <property type="project" value="UniProtKB-SubCell"/>
</dbReference>
<evidence type="ECO:0000256" key="7">
    <source>
        <dbReference type="ARBA" id="ARBA00022968"/>
    </source>
</evidence>
<comment type="similarity">
    <text evidence="3">Belongs to the glycosyltransferase 31 family.</text>
</comment>
<evidence type="ECO:0000256" key="13">
    <source>
        <dbReference type="SAM" id="Phobius"/>
    </source>
</evidence>
<name>A0A7S0GQ75_MICPS</name>
<gene>
    <name evidence="15" type="ORF">MSP1401_LOCUS1149</name>
</gene>
<protein>
    <recommendedName>
        <fullName evidence="14">P-type domain-containing protein</fullName>
    </recommendedName>
</protein>
<dbReference type="InterPro" id="IPR044913">
    <property type="entry name" value="P_trefoil_dom_sf"/>
</dbReference>
<evidence type="ECO:0000256" key="10">
    <source>
        <dbReference type="ARBA" id="ARBA00023136"/>
    </source>
</evidence>
<keyword evidence="10 13" id="KW-0472">Membrane</keyword>
<dbReference type="InterPro" id="IPR029044">
    <property type="entry name" value="Nucleotide-diphossugar_trans"/>
</dbReference>